<reference evidence="2 3" key="1">
    <citation type="journal article" date="2015" name="Nat. Commun.">
        <title>Outbred genome sequencing and CRISPR/Cas9 gene editing in butterflies.</title>
        <authorList>
            <person name="Li X."/>
            <person name="Fan D."/>
            <person name="Zhang W."/>
            <person name="Liu G."/>
            <person name="Zhang L."/>
            <person name="Zhao L."/>
            <person name="Fang X."/>
            <person name="Chen L."/>
            <person name="Dong Y."/>
            <person name="Chen Y."/>
            <person name="Ding Y."/>
            <person name="Zhao R."/>
            <person name="Feng M."/>
            <person name="Zhu Y."/>
            <person name="Feng Y."/>
            <person name="Jiang X."/>
            <person name="Zhu D."/>
            <person name="Xiang H."/>
            <person name="Feng X."/>
            <person name="Li S."/>
            <person name="Wang J."/>
            <person name="Zhang G."/>
            <person name="Kronforst M.R."/>
            <person name="Wang W."/>
        </authorList>
    </citation>
    <scope>NUCLEOTIDE SEQUENCE [LARGE SCALE GENOMIC DNA]</scope>
    <source>
        <strain evidence="2">Ya'a_city_454_Px</strain>
        <tissue evidence="2">Whole body</tissue>
    </source>
</reference>
<protein>
    <submittedName>
        <fullName evidence="2">Uncharacterized protein</fullName>
    </submittedName>
</protein>
<dbReference type="AlphaFoldDB" id="A0A194PVN0"/>
<dbReference type="EMBL" id="KQ459590">
    <property type="protein sequence ID" value="KPI97446.1"/>
    <property type="molecule type" value="Genomic_DNA"/>
</dbReference>
<keyword evidence="3" id="KW-1185">Reference proteome</keyword>
<accession>A0A194PVN0</accession>
<dbReference type="STRING" id="66420.A0A194PVN0"/>
<evidence type="ECO:0000313" key="3">
    <source>
        <dbReference type="Proteomes" id="UP000053268"/>
    </source>
</evidence>
<organism evidence="2 3">
    <name type="scientific">Papilio xuthus</name>
    <name type="common">Asian swallowtail butterfly</name>
    <dbReference type="NCBI Taxonomy" id="66420"/>
    <lineage>
        <taxon>Eukaryota</taxon>
        <taxon>Metazoa</taxon>
        <taxon>Ecdysozoa</taxon>
        <taxon>Arthropoda</taxon>
        <taxon>Hexapoda</taxon>
        <taxon>Insecta</taxon>
        <taxon>Pterygota</taxon>
        <taxon>Neoptera</taxon>
        <taxon>Endopterygota</taxon>
        <taxon>Lepidoptera</taxon>
        <taxon>Glossata</taxon>
        <taxon>Ditrysia</taxon>
        <taxon>Papilionoidea</taxon>
        <taxon>Papilionidae</taxon>
        <taxon>Papilioninae</taxon>
        <taxon>Papilio</taxon>
    </lineage>
</organism>
<dbReference type="Proteomes" id="UP000053268">
    <property type="component" value="Unassembled WGS sequence"/>
</dbReference>
<name>A0A194PVN0_PAPXU</name>
<evidence type="ECO:0000256" key="1">
    <source>
        <dbReference type="SAM" id="MobiDB-lite"/>
    </source>
</evidence>
<evidence type="ECO:0000313" key="2">
    <source>
        <dbReference type="EMBL" id="KPI97446.1"/>
    </source>
</evidence>
<sequence>MSGLTVRVKRGSRGSATLLEAANRILRLLGVSSAKRGKQPSPKSKNKMRRGKELPSELLINFRCTSLFAYFRSVFFMYTKYSDMRMTDRLAHE</sequence>
<feature type="region of interest" description="Disordered" evidence="1">
    <location>
        <begin position="31"/>
        <end position="52"/>
    </location>
</feature>
<gene>
    <name evidence="2" type="ORF">RR46_09353</name>
</gene>
<proteinExistence type="predicted"/>